<proteinExistence type="predicted"/>
<protein>
    <submittedName>
        <fullName evidence="6">PT domain-containing protein</fullName>
    </submittedName>
</protein>
<evidence type="ECO:0000313" key="6">
    <source>
        <dbReference type="EMBL" id="WTR72287.1"/>
    </source>
</evidence>
<sequence length="234" mass="23567">MRSGPIALRAAGAAFVLVLAPTAGSAYAHDGVKVTVTPSTASPGADVDVRVQGCRGTTGAAKSQAFVADAELTGRDGGGAPLFGDTTVRSGLENGTYKVSVTCDGHDHPDVGTVRVEHRKPTHEPTRKPTHKPTHEPTRKPTHEPTHRPTHEPTHHASPVAPVRAGGGGTAAFAAPAAPGVAQTTSESGLGTPYTLLGLGLAAVAAVAVAFRSSRRRAPGSETGTGTTSGTGTE</sequence>
<evidence type="ECO:0000256" key="4">
    <source>
        <dbReference type="SAM" id="Phobius"/>
    </source>
</evidence>
<organism evidence="6 7">
    <name type="scientific">Streptomyces zaomyceticus</name>
    <dbReference type="NCBI Taxonomy" id="68286"/>
    <lineage>
        <taxon>Bacteria</taxon>
        <taxon>Bacillati</taxon>
        <taxon>Actinomycetota</taxon>
        <taxon>Actinomycetes</taxon>
        <taxon>Kitasatosporales</taxon>
        <taxon>Streptomycetaceae</taxon>
        <taxon>Streptomyces</taxon>
    </lineage>
</organism>
<keyword evidence="4" id="KW-1133">Transmembrane helix</keyword>
<feature type="signal peptide" evidence="5">
    <location>
        <begin position="1"/>
        <end position="28"/>
    </location>
</feature>
<dbReference type="Pfam" id="PF04886">
    <property type="entry name" value="PT"/>
    <property type="match status" value="1"/>
</dbReference>
<keyword evidence="4" id="KW-0812">Transmembrane</keyword>
<keyword evidence="4" id="KW-0472">Membrane</keyword>
<feature type="chain" id="PRO_5046134871" evidence="5">
    <location>
        <begin position="29"/>
        <end position="234"/>
    </location>
</feature>
<feature type="region of interest" description="Disordered" evidence="3">
    <location>
        <begin position="215"/>
        <end position="234"/>
    </location>
</feature>
<evidence type="ECO:0000256" key="5">
    <source>
        <dbReference type="SAM" id="SignalP"/>
    </source>
</evidence>
<dbReference type="EMBL" id="CP108188">
    <property type="protein sequence ID" value="WTR72287.1"/>
    <property type="molecule type" value="Genomic_DNA"/>
</dbReference>
<name>A0ABZ1LD58_9ACTN</name>
<feature type="region of interest" description="Disordered" evidence="3">
    <location>
        <begin position="108"/>
        <end position="169"/>
    </location>
</feature>
<dbReference type="InterPro" id="IPR006970">
    <property type="entry name" value="PT"/>
</dbReference>
<feature type="transmembrane region" description="Helical" evidence="4">
    <location>
        <begin position="194"/>
        <end position="211"/>
    </location>
</feature>
<feature type="compositionally biased region" description="Basic and acidic residues" evidence="3">
    <location>
        <begin position="122"/>
        <end position="155"/>
    </location>
</feature>
<accession>A0ABZ1LD58</accession>
<keyword evidence="2" id="KW-0677">Repeat</keyword>
<evidence type="ECO:0000256" key="3">
    <source>
        <dbReference type="SAM" id="MobiDB-lite"/>
    </source>
</evidence>
<dbReference type="Proteomes" id="UP001622594">
    <property type="component" value="Chromosome"/>
</dbReference>
<reference evidence="6 7" key="1">
    <citation type="submission" date="2022-10" db="EMBL/GenBank/DDBJ databases">
        <title>The complete genomes of actinobacterial strains from the NBC collection.</title>
        <authorList>
            <person name="Joergensen T.S."/>
            <person name="Alvarez Arevalo M."/>
            <person name="Sterndorff E.B."/>
            <person name="Faurdal D."/>
            <person name="Vuksanovic O."/>
            <person name="Mourched A.-S."/>
            <person name="Charusanti P."/>
            <person name="Shaw S."/>
            <person name="Blin K."/>
            <person name="Weber T."/>
        </authorList>
    </citation>
    <scope>NUCLEOTIDE SEQUENCE [LARGE SCALE GENOMIC DNA]</scope>
    <source>
        <strain evidence="6 7">NBC_00123</strain>
    </source>
</reference>
<evidence type="ECO:0000313" key="7">
    <source>
        <dbReference type="Proteomes" id="UP001622594"/>
    </source>
</evidence>
<keyword evidence="1 5" id="KW-0732">Signal</keyword>
<keyword evidence="7" id="KW-1185">Reference proteome</keyword>
<gene>
    <name evidence="6" type="ORF">OG814_24910</name>
</gene>
<evidence type="ECO:0000256" key="1">
    <source>
        <dbReference type="ARBA" id="ARBA00022729"/>
    </source>
</evidence>
<dbReference type="RefSeq" id="WP_327162220.1">
    <property type="nucleotide sequence ID" value="NZ_CP108062.1"/>
</dbReference>
<evidence type="ECO:0000256" key="2">
    <source>
        <dbReference type="ARBA" id="ARBA00022737"/>
    </source>
</evidence>